<evidence type="ECO:0000313" key="3">
    <source>
        <dbReference type="Proteomes" id="UP000325797"/>
    </source>
</evidence>
<feature type="domain" description="Ribosomal RNA methyltransferase FtsJ" evidence="1">
    <location>
        <begin position="159"/>
        <end position="247"/>
    </location>
</feature>
<protein>
    <submittedName>
        <fullName evidence="2">Methyltransferase</fullName>
    </submittedName>
</protein>
<dbReference type="InterPro" id="IPR002877">
    <property type="entry name" value="RNA_MeTrfase_FtsJ_dom"/>
</dbReference>
<accession>A0A5J6N795</accession>
<dbReference type="KEGG" id="hadh:FRZ61_48370"/>
<reference evidence="2 3" key="1">
    <citation type="submission" date="2019-08" db="EMBL/GenBank/DDBJ databases">
        <title>Hyperibacter terrae gen. nov., sp. nov. and Hyperibacter viscosus sp. nov., two new members in the family Rhodospirillaceae isolated from the rhizosphere of Hypericum perforatum.</title>
        <authorList>
            <person name="Noviana Z."/>
        </authorList>
    </citation>
    <scope>NUCLEOTIDE SEQUENCE [LARGE SCALE GENOMIC DNA]</scope>
    <source>
        <strain evidence="2 3">R5959</strain>
    </source>
</reference>
<dbReference type="CDD" id="cd02440">
    <property type="entry name" value="AdoMet_MTases"/>
    <property type="match status" value="1"/>
</dbReference>
<dbReference type="GO" id="GO:0032259">
    <property type="term" value="P:methylation"/>
    <property type="evidence" value="ECO:0007669"/>
    <property type="project" value="UniProtKB-KW"/>
</dbReference>
<dbReference type="AlphaFoldDB" id="A0A5J6N795"/>
<proteinExistence type="predicted"/>
<evidence type="ECO:0000259" key="1">
    <source>
        <dbReference type="Pfam" id="PF01728"/>
    </source>
</evidence>
<keyword evidence="2" id="KW-0489">Methyltransferase</keyword>
<dbReference type="OrthoDB" id="154490at2"/>
<keyword evidence="3" id="KW-1185">Reference proteome</keyword>
<dbReference type="Proteomes" id="UP000325797">
    <property type="component" value="Chromosome"/>
</dbReference>
<dbReference type="GO" id="GO:0008168">
    <property type="term" value="F:methyltransferase activity"/>
    <property type="evidence" value="ECO:0007669"/>
    <property type="project" value="UniProtKB-KW"/>
</dbReference>
<dbReference type="Pfam" id="PF01728">
    <property type="entry name" value="FtsJ"/>
    <property type="match status" value="1"/>
</dbReference>
<dbReference type="PANTHER" id="PTHR37524">
    <property type="entry name" value="RIBOSOMAL RNA LARGE SUBUNIT METHYLTRANSFERASE M"/>
    <property type="match status" value="1"/>
</dbReference>
<gene>
    <name evidence="2" type="ORF">FRZ61_48370</name>
</gene>
<dbReference type="EMBL" id="CP042582">
    <property type="protein sequence ID" value="QEX24895.1"/>
    <property type="molecule type" value="Genomic_DNA"/>
</dbReference>
<dbReference type="PANTHER" id="PTHR37524:SF2">
    <property type="entry name" value="RIBOSOMAL RNA METHYLTRANSFERASE FTSJ DOMAIN-CONTAINING PROTEIN"/>
    <property type="match status" value="1"/>
</dbReference>
<dbReference type="SUPFAM" id="SSF53335">
    <property type="entry name" value="S-adenosyl-L-methionine-dependent methyltransferases"/>
    <property type="match status" value="1"/>
</dbReference>
<name>A0A5J6N795_9PROT</name>
<dbReference type="Gene3D" id="3.40.50.150">
    <property type="entry name" value="Vaccinia Virus protein VP39"/>
    <property type="match status" value="1"/>
</dbReference>
<keyword evidence="2" id="KW-0808">Transferase</keyword>
<organism evidence="2 3">
    <name type="scientific">Hypericibacter adhaerens</name>
    <dbReference type="NCBI Taxonomy" id="2602016"/>
    <lineage>
        <taxon>Bacteria</taxon>
        <taxon>Pseudomonadati</taxon>
        <taxon>Pseudomonadota</taxon>
        <taxon>Alphaproteobacteria</taxon>
        <taxon>Rhodospirillales</taxon>
        <taxon>Dongiaceae</taxon>
        <taxon>Hypericibacter</taxon>
    </lineage>
</organism>
<sequence>MSDPAPVPSRAEATGLTGYLAPEGFVDDLVAELGTVAAIHDRLVLAEGPARPAAWAANIWQEPVRIPIASIAEGAKALRALQRNWALYDFQLHGRARLIQERLPHVSAKPLQFPQAAPTAPLGSWTLLDANTILAAARCSSPFPNGEIAFVEDKLAPPNRAYLKLWEAFTRLGRRPGPGERCLDLGASPGGWSWVLQSLGASVLAVDKAPLAPEIAKLPRIEFLKASAFALEPAAVGPVDWLCSDVICYPERLLKLVERWLASGLARHFVCTLKFQGETDHETARRFAAIPGSQLFHLHHNKHELTWCRL</sequence>
<evidence type="ECO:0000313" key="2">
    <source>
        <dbReference type="EMBL" id="QEX24895.1"/>
    </source>
</evidence>
<dbReference type="RefSeq" id="WP_151120157.1">
    <property type="nucleotide sequence ID" value="NZ_CP042582.1"/>
</dbReference>
<dbReference type="InterPro" id="IPR029063">
    <property type="entry name" value="SAM-dependent_MTases_sf"/>
</dbReference>